<gene>
    <name evidence="2" type="ORF">RND61_07170</name>
</gene>
<dbReference type="RefSeq" id="WP_315876938.1">
    <property type="nucleotide sequence ID" value="NZ_JAWCTQ010000006.1"/>
</dbReference>
<name>A0ABU3QGK4_9ACTN</name>
<reference evidence="2 3" key="1">
    <citation type="submission" date="2023-09" db="EMBL/GenBank/DDBJ databases">
        <title>Streptomyces sp. nov.: A antagonism against Alternaria gaisen Producing Streptochlin, Isolated from Tamarix root soil.</title>
        <authorList>
            <person name="Chen Y."/>
        </authorList>
    </citation>
    <scope>NUCLEOTIDE SEQUENCE [LARGE SCALE GENOMIC DNA]</scope>
    <source>
        <strain evidence="2 3">TRM76323</strain>
    </source>
</reference>
<evidence type="ECO:0000313" key="2">
    <source>
        <dbReference type="EMBL" id="MDT9681854.1"/>
    </source>
</evidence>
<feature type="region of interest" description="Disordered" evidence="1">
    <location>
        <begin position="285"/>
        <end position="307"/>
    </location>
</feature>
<dbReference type="EMBL" id="JAWCTQ010000006">
    <property type="protein sequence ID" value="MDT9681854.1"/>
    <property type="molecule type" value="Genomic_DNA"/>
</dbReference>
<dbReference type="Proteomes" id="UP001250181">
    <property type="component" value="Unassembled WGS sequence"/>
</dbReference>
<sequence length="307" mass="33874">MSSGQLSISNGLTPPAEIKMSLTLVTPELAREWIKRNIRHNRPISASKVKQWRTAIEEGRWRLTHQGIAFDPDGNLIDGQHRLMAIGAGDLPVWLPVFYGVPAECFAVLDINYHRSAANSLSIAGHKNAATLAATIKLIAAYDANNFSSSSSIITNEEHLALVEKLPGVGEATNFGLRLWKAIRIMPSSASAAAYITRRERRDLTNEQWQSWEEGIVTGAMLPGNDPRLNLREAMKKRAIESIAAKSASEAGRVKVHATRDIAKGQIATYILAFNAWIENRKPRSFAWNPNEDPMPTVSSAPFARRS</sequence>
<organism evidence="2 3">
    <name type="scientific">Streptomyces tamarix</name>
    <dbReference type="NCBI Taxonomy" id="3078565"/>
    <lineage>
        <taxon>Bacteria</taxon>
        <taxon>Bacillati</taxon>
        <taxon>Actinomycetota</taxon>
        <taxon>Actinomycetes</taxon>
        <taxon>Kitasatosporales</taxon>
        <taxon>Streptomycetaceae</taxon>
        <taxon>Streptomyces</taxon>
    </lineage>
</organism>
<comment type="caution">
    <text evidence="2">The sequence shown here is derived from an EMBL/GenBank/DDBJ whole genome shotgun (WGS) entry which is preliminary data.</text>
</comment>
<evidence type="ECO:0008006" key="4">
    <source>
        <dbReference type="Google" id="ProtNLM"/>
    </source>
</evidence>
<evidence type="ECO:0000256" key="1">
    <source>
        <dbReference type="SAM" id="MobiDB-lite"/>
    </source>
</evidence>
<keyword evidence="3" id="KW-1185">Reference proteome</keyword>
<protein>
    <recommendedName>
        <fullName evidence="4">ParB/Sulfiredoxin domain-containing protein</fullName>
    </recommendedName>
</protein>
<evidence type="ECO:0000313" key="3">
    <source>
        <dbReference type="Proteomes" id="UP001250181"/>
    </source>
</evidence>
<accession>A0ABU3QGK4</accession>
<proteinExistence type="predicted"/>